<dbReference type="EMBL" id="REGN01003520">
    <property type="protein sequence ID" value="RNA22177.1"/>
    <property type="molecule type" value="Genomic_DNA"/>
</dbReference>
<reference evidence="1 2" key="1">
    <citation type="journal article" date="2018" name="Sci. Rep.">
        <title>Genomic signatures of local adaptation to the degree of environmental predictability in rotifers.</title>
        <authorList>
            <person name="Franch-Gras L."/>
            <person name="Hahn C."/>
            <person name="Garcia-Roger E.M."/>
            <person name="Carmona M.J."/>
            <person name="Serra M."/>
            <person name="Gomez A."/>
        </authorList>
    </citation>
    <scope>NUCLEOTIDE SEQUENCE [LARGE SCALE GENOMIC DNA]</scope>
    <source>
        <strain evidence="1">HYR1</strain>
    </source>
</reference>
<keyword evidence="2" id="KW-1185">Reference proteome</keyword>
<organism evidence="1 2">
    <name type="scientific">Brachionus plicatilis</name>
    <name type="common">Marine rotifer</name>
    <name type="synonym">Brachionus muelleri</name>
    <dbReference type="NCBI Taxonomy" id="10195"/>
    <lineage>
        <taxon>Eukaryota</taxon>
        <taxon>Metazoa</taxon>
        <taxon>Spiralia</taxon>
        <taxon>Gnathifera</taxon>
        <taxon>Rotifera</taxon>
        <taxon>Eurotatoria</taxon>
        <taxon>Monogononta</taxon>
        <taxon>Pseudotrocha</taxon>
        <taxon>Ploima</taxon>
        <taxon>Brachionidae</taxon>
        <taxon>Brachionus</taxon>
    </lineage>
</organism>
<proteinExistence type="predicted"/>
<comment type="caution">
    <text evidence="1">The sequence shown here is derived from an EMBL/GenBank/DDBJ whole genome shotgun (WGS) entry which is preliminary data.</text>
</comment>
<evidence type="ECO:0000313" key="2">
    <source>
        <dbReference type="Proteomes" id="UP000276133"/>
    </source>
</evidence>
<dbReference type="AlphaFoldDB" id="A0A3M7RF87"/>
<name>A0A3M7RF87_BRAPC</name>
<accession>A0A3M7RF87</accession>
<sequence length="90" mass="10657">MLHNQSKEKFASESAQSIKSYEFYRMLNYKQICLIQENKSVKYHAILCILHPIKNKKVIQIFLNLNDRIEMNFTAPNNTLVFFLSPMSEK</sequence>
<protein>
    <submittedName>
        <fullName evidence="1">Uncharacterized protein</fullName>
    </submittedName>
</protein>
<dbReference type="Proteomes" id="UP000276133">
    <property type="component" value="Unassembled WGS sequence"/>
</dbReference>
<gene>
    <name evidence="1" type="ORF">BpHYR1_043055</name>
</gene>
<evidence type="ECO:0000313" key="1">
    <source>
        <dbReference type="EMBL" id="RNA22177.1"/>
    </source>
</evidence>